<accession>A0A0B7ALT6</accession>
<dbReference type="EMBL" id="HACG01035114">
    <property type="protein sequence ID" value="CEK81979.1"/>
    <property type="molecule type" value="Transcribed_RNA"/>
</dbReference>
<organism evidence="1">
    <name type="scientific">Arion vulgaris</name>
    <dbReference type="NCBI Taxonomy" id="1028688"/>
    <lineage>
        <taxon>Eukaryota</taxon>
        <taxon>Metazoa</taxon>
        <taxon>Spiralia</taxon>
        <taxon>Lophotrochozoa</taxon>
        <taxon>Mollusca</taxon>
        <taxon>Gastropoda</taxon>
        <taxon>Heterobranchia</taxon>
        <taxon>Euthyneura</taxon>
        <taxon>Panpulmonata</taxon>
        <taxon>Eupulmonata</taxon>
        <taxon>Stylommatophora</taxon>
        <taxon>Helicina</taxon>
        <taxon>Arionoidea</taxon>
        <taxon>Arionidae</taxon>
        <taxon>Arion</taxon>
    </lineage>
</organism>
<name>A0A0B7ALT6_9EUPU</name>
<sequence>MIMDNCLTYIPTTEETFPTSLQNVKTHHCQICKAVTSLLSQIPKLLVLKLPTYYIYKLQTKKP</sequence>
<proteinExistence type="predicted"/>
<protein>
    <submittedName>
        <fullName evidence="1">Uncharacterized protein</fullName>
    </submittedName>
</protein>
<gene>
    <name evidence="1" type="primary">ORF128989</name>
</gene>
<dbReference type="AlphaFoldDB" id="A0A0B7ALT6"/>
<evidence type="ECO:0000313" key="1">
    <source>
        <dbReference type="EMBL" id="CEK81979.1"/>
    </source>
</evidence>
<reference evidence="1" key="1">
    <citation type="submission" date="2014-12" db="EMBL/GenBank/DDBJ databases">
        <title>Insight into the proteome of Arion vulgaris.</title>
        <authorList>
            <person name="Aradska J."/>
            <person name="Bulat T."/>
            <person name="Smidak R."/>
            <person name="Sarate P."/>
            <person name="Gangsoo J."/>
            <person name="Sialana F."/>
            <person name="Bilban M."/>
            <person name="Lubec G."/>
        </authorList>
    </citation>
    <scope>NUCLEOTIDE SEQUENCE</scope>
    <source>
        <tissue evidence="1">Skin</tissue>
    </source>
</reference>